<dbReference type="HOGENOM" id="CLU_022869_1_1_11"/>
<dbReference type="GO" id="GO:0015297">
    <property type="term" value="F:antiporter activity"/>
    <property type="evidence" value="ECO:0007669"/>
    <property type="project" value="InterPro"/>
</dbReference>
<feature type="transmembrane region" description="Helical" evidence="8">
    <location>
        <begin position="122"/>
        <end position="141"/>
    </location>
</feature>
<evidence type="ECO:0000256" key="1">
    <source>
        <dbReference type="ARBA" id="ARBA00004651"/>
    </source>
</evidence>
<feature type="transmembrane region" description="Helical" evidence="8">
    <location>
        <begin position="32"/>
        <end position="51"/>
    </location>
</feature>
<reference evidence="9 10" key="1">
    <citation type="submission" date="2012-06" db="EMBL/GenBank/DDBJ databases">
        <title>Complete genome sequence of Corynebacterium terpenotabidum Y-11 (=DSM 44721).</title>
        <authorList>
            <person name="Ruckert C."/>
            <person name="Albersmeier A."/>
            <person name="Al-Dilaimi A."/>
            <person name="Szczepanowski R."/>
            <person name="Kalinowski J."/>
        </authorList>
    </citation>
    <scope>NUCLEOTIDE SEQUENCE [LARGE SCALE GENOMIC DNA]</scope>
    <source>
        <strain evidence="9 10">Y-11</strain>
    </source>
</reference>
<keyword evidence="4" id="KW-1003">Cell membrane</keyword>
<dbReference type="InterPro" id="IPR002657">
    <property type="entry name" value="BilAc:Na_symport/Acr3"/>
</dbReference>
<organism evidence="9 10">
    <name type="scientific">Corynebacterium terpenotabidum Y-11</name>
    <dbReference type="NCBI Taxonomy" id="1200352"/>
    <lineage>
        <taxon>Bacteria</taxon>
        <taxon>Bacillati</taxon>
        <taxon>Actinomycetota</taxon>
        <taxon>Actinomycetes</taxon>
        <taxon>Mycobacteriales</taxon>
        <taxon>Corynebacteriaceae</taxon>
        <taxon>Corynebacterium</taxon>
    </lineage>
</organism>
<dbReference type="PANTHER" id="PTHR43057:SF1">
    <property type="entry name" value="ARSENICAL-RESISTANCE PROTEIN 3"/>
    <property type="match status" value="1"/>
</dbReference>
<evidence type="ECO:0000256" key="4">
    <source>
        <dbReference type="ARBA" id="ARBA00022475"/>
    </source>
</evidence>
<feature type="transmembrane region" description="Helical" evidence="8">
    <location>
        <begin position="280"/>
        <end position="303"/>
    </location>
</feature>
<dbReference type="AlphaFoldDB" id="S4XIJ6"/>
<evidence type="ECO:0000256" key="7">
    <source>
        <dbReference type="ARBA" id="ARBA00023136"/>
    </source>
</evidence>
<feature type="transmembrane region" description="Helical" evidence="8">
    <location>
        <begin position="192"/>
        <end position="210"/>
    </location>
</feature>
<feature type="transmembrane region" description="Helical" evidence="8">
    <location>
        <begin position="92"/>
        <end position="110"/>
    </location>
</feature>
<evidence type="ECO:0000256" key="3">
    <source>
        <dbReference type="ARBA" id="ARBA00022448"/>
    </source>
</evidence>
<keyword evidence="3" id="KW-0813">Transport</keyword>
<comment type="subcellular location">
    <subcellularLocation>
        <location evidence="1">Cell membrane</location>
        <topology evidence="1">Multi-pass membrane protein</topology>
    </subcellularLocation>
</comment>
<dbReference type="InterPro" id="IPR004706">
    <property type="entry name" value="Arsenical-R_Acr3"/>
</dbReference>
<proteinExistence type="inferred from homology"/>
<dbReference type="InterPro" id="IPR038770">
    <property type="entry name" value="Na+/solute_symporter_sf"/>
</dbReference>
<name>S4XIJ6_9CORY</name>
<protein>
    <recommendedName>
        <fullName evidence="11">Arsenic resistance protein</fullName>
    </recommendedName>
</protein>
<keyword evidence="6 8" id="KW-1133">Transmembrane helix</keyword>
<dbReference type="Proteomes" id="UP000014809">
    <property type="component" value="Chromosome"/>
</dbReference>
<evidence type="ECO:0000256" key="6">
    <source>
        <dbReference type="ARBA" id="ARBA00022989"/>
    </source>
</evidence>
<dbReference type="Pfam" id="PF01758">
    <property type="entry name" value="SBF"/>
    <property type="match status" value="1"/>
</dbReference>
<dbReference type="eggNOG" id="COG0798">
    <property type="taxonomic scope" value="Bacteria"/>
</dbReference>
<dbReference type="PATRIC" id="fig|1200352.3.peg.1930"/>
<evidence type="ECO:0000313" key="10">
    <source>
        <dbReference type="Proteomes" id="UP000014809"/>
    </source>
</evidence>
<feature type="transmembrane region" description="Helical" evidence="8">
    <location>
        <begin position="161"/>
        <end position="180"/>
    </location>
</feature>
<feature type="transmembrane region" description="Helical" evidence="8">
    <location>
        <begin position="254"/>
        <end position="274"/>
    </location>
</feature>
<feature type="transmembrane region" description="Helical" evidence="8">
    <location>
        <begin position="222"/>
        <end position="242"/>
    </location>
</feature>
<dbReference type="EMBL" id="CP003696">
    <property type="protein sequence ID" value="AGP31535.1"/>
    <property type="molecule type" value="Genomic_DNA"/>
</dbReference>
<evidence type="ECO:0008006" key="11">
    <source>
        <dbReference type="Google" id="ProtNLM"/>
    </source>
</evidence>
<dbReference type="PANTHER" id="PTHR43057">
    <property type="entry name" value="ARSENITE EFFLUX TRANSPORTER"/>
    <property type="match status" value="1"/>
</dbReference>
<dbReference type="STRING" id="1200352.A606_09480"/>
<feature type="transmembrane region" description="Helical" evidence="8">
    <location>
        <begin position="63"/>
        <end position="86"/>
    </location>
</feature>
<dbReference type="GO" id="GO:0015105">
    <property type="term" value="F:arsenite transmembrane transporter activity"/>
    <property type="evidence" value="ECO:0007669"/>
    <property type="project" value="TreeGrafter"/>
</dbReference>
<evidence type="ECO:0000256" key="2">
    <source>
        <dbReference type="ARBA" id="ARBA00010110"/>
    </source>
</evidence>
<keyword evidence="10" id="KW-1185">Reference proteome</keyword>
<evidence type="ECO:0000256" key="8">
    <source>
        <dbReference type="SAM" id="Phobius"/>
    </source>
</evidence>
<dbReference type="GO" id="GO:0005886">
    <property type="term" value="C:plasma membrane"/>
    <property type="evidence" value="ECO:0007669"/>
    <property type="project" value="UniProtKB-SubCell"/>
</dbReference>
<comment type="similarity">
    <text evidence="2">Belongs to the arsenical resistance-3 (ACR3) (TC 2.A.59) family.</text>
</comment>
<evidence type="ECO:0000256" key="5">
    <source>
        <dbReference type="ARBA" id="ARBA00022692"/>
    </source>
</evidence>
<sequence length="308" mass="32912">MAERQVALYLLALLGGAVIGSADPLVAGPTEALITPVLGLLLYATFLAVPFGRIGRALRDRRFLLTVFALNFIVVPVVVWLLTRGIASDDALYVGVLFVLLAPCVDYVIVFTGMAGGAADRLLGATPLLMLAQLVLLPMWLQLFAGPEVVASVDVLPFFSAFLWLIVVPLIAAAVTQRVGRTGTAVMRGMDGLMVPLMMVTLFVVVASQITRVSGRWSDLLAVVPVFLGFALVMALLAELAGSRAQLDIPGQRAVVFTAVTRNSLVVLPLVLALPVAYELSALVVVTQTLVELVVMVVMVRVVPRWVR</sequence>
<dbReference type="GO" id="GO:0015104">
    <property type="term" value="F:antimonite transmembrane transporter activity"/>
    <property type="evidence" value="ECO:0007669"/>
    <property type="project" value="TreeGrafter"/>
</dbReference>
<dbReference type="Gene3D" id="1.20.1530.20">
    <property type="match status" value="1"/>
</dbReference>
<keyword evidence="5 8" id="KW-0812">Transmembrane</keyword>
<evidence type="ECO:0000313" key="9">
    <source>
        <dbReference type="EMBL" id="AGP31535.1"/>
    </source>
</evidence>
<accession>S4XIJ6</accession>
<keyword evidence="7 8" id="KW-0472">Membrane</keyword>
<dbReference type="KEGG" id="cter:A606_09480"/>
<gene>
    <name evidence="9" type="ORF">A606_09480</name>
</gene>